<dbReference type="Proteomes" id="UP000516438">
    <property type="component" value="Chromosome"/>
</dbReference>
<dbReference type="PANTHER" id="PTHR37292:SF2">
    <property type="entry name" value="DUF262 DOMAIN-CONTAINING PROTEIN"/>
    <property type="match status" value="1"/>
</dbReference>
<organism evidence="2 3">
    <name type="scientific">Chryseobacterium manosquense</name>
    <dbReference type="NCBI Taxonomy" id="2754694"/>
    <lineage>
        <taxon>Bacteria</taxon>
        <taxon>Pseudomonadati</taxon>
        <taxon>Bacteroidota</taxon>
        <taxon>Flavobacteriia</taxon>
        <taxon>Flavobacteriales</taxon>
        <taxon>Weeksellaceae</taxon>
        <taxon>Chryseobacterium group</taxon>
        <taxon>Chryseobacterium</taxon>
    </lineage>
</organism>
<keyword evidence="3" id="KW-1185">Reference proteome</keyword>
<evidence type="ECO:0000313" key="3">
    <source>
        <dbReference type="Proteomes" id="UP000516438"/>
    </source>
</evidence>
<dbReference type="InterPro" id="IPR004919">
    <property type="entry name" value="GmrSD_N"/>
</dbReference>
<proteinExistence type="predicted"/>
<gene>
    <name evidence="2" type="ORF">H0S70_11125</name>
</gene>
<dbReference type="EMBL" id="CP060203">
    <property type="protein sequence ID" value="QNS40902.1"/>
    <property type="molecule type" value="Genomic_DNA"/>
</dbReference>
<reference evidence="2 3" key="1">
    <citation type="submission" date="2020-07" db="EMBL/GenBank/DDBJ databases">
        <title>Complete genome and description of Chryseobacterium manosquense strain Marseille-Q2069 sp. nov.</title>
        <authorList>
            <person name="Boxberger M."/>
        </authorList>
    </citation>
    <scope>NUCLEOTIDE SEQUENCE [LARGE SCALE GENOMIC DNA]</scope>
    <source>
        <strain evidence="2 3">Marseille-Q2069</strain>
    </source>
</reference>
<dbReference type="KEGG" id="cmaq:H0S70_11125"/>
<accession>A0A7H1DV94</accession>
<evidence type="ECO:0000259" key="1">
    <source>
        <dbReference type="Pfam" id="PF03235"/>
    </source>
</evidence>
<dbReference type="RefSeq" id="WP_188320847.1">
    <property type="nucleotide sequence ID" value="NZ_CP060203.1"/>
</dbReference>
<dbReference type="Pfam" id="PF03235">
    <property type="entry name" value="GmrSD_N"/>
    <property type="match status" value="1"/>
</dbReference>
<dbReference type="AlphaFoldDB" id="A0A7H1DV94"/>
<sequence length="562" mass="65235">MAILENTAKNYATLLSEVKSGQIKIPQFQRNFVWDIKASAKLLDSIIKGYPIGTFIFWRTDEELRSVRNIGNIELPTQNKGEFVNYVLDGQQRITSFFAAVSGEIIKRVDGKEEDFSHIYIDLAVDLESEEEIVLTDIAGKEEFSTIKLTELLTGDFTFLASFPPQYQSKIKEYQNIIKGYNFNIIHLKNATIDVATEVFTRLNVGGKALSLFEIMVAKTYDANKKFDLAEKYSDFMKELVKVKYNEISSATILQIVAMILEEDCTRKTILKISKRDFINTWDIAVDSIKHSVDYFRGMGIPVSRLLPYNALLVPFSYFFYKFNSKPTGQMKKRLDDFFWRVSLGNRYSSAVEGKLAQDINKIKKIINDELPKYEWSIDYSKQYLKQSSVGYFGTGRSFIKAILCLYAMKKPKSFDNNLDVNIDNSWLKVSTSKNYHHFFPKYWMRKNYPEKSYNEYNHILNITIVDAFLNKNQIRAKAPEVYMKKFAEGNDDIDETMKTHLISNLEKFGIWNNDYDTFFDERAKVVNKELSKRIIPQDTGAEIYEDLLEDEINIEELDTIE</sequence>
<protein>
    <submittedName>
        <fullName evidence="2">DUF262 domain-containing protein</fullName>
    </submittedName>
</protein>
<feature type="domain" description="GmrSD restriction endonucleases N-terminal" evidence="1">
    <location>
        <begin position="13"/>
        <end position="219"/>
    </location>
</feature>
<name>A0A7H1DV94_9FLAO</name>
<evidence type="ECO:0000313" key="2">
    <source>
        <dbReference type="EMBL" id="QNS40902.1"/>
    </source>
</evidence>
<dbReference type="PANTHER" id="PTHR37292">
    <property type="entry name" value="VNG6097C"/>
    <property type="match status" value="1"/>
</dbReference>